<protein>
    <submittedName>
        <fullName evidence="2">Uncharacterized protein</fullName>
    </submittedName>
</protein>
<name>A0A319DCC7_9EURO</name>
<evidence type="ECO:0000313" key="2">
    <source>
        <dbReference type="EMBL" id="PYH91937.1"/>
    </source>
</evidence>
<reference evidence="2 3" key="1">
    <citation type="submission" date="2018-02" db="EMBL/GenBank/DDBJ databases">
        <title>The genomes of Aspergillus section Nigri reveals drivers in fungal speciation.</title>
        <authorList>
            <consortium name="DOE Joint Genome Institute"/>
            <person name="Vesth T.C."/>
            <person name="Nybo J."/>
            <person name="Theobald S."/>
            <person name="Brandl J."/>
            <person name="Frisvad J.C."/>
            <person name="Nielsen K.F."/>
            <person name="Lyhne E.K."/>
            <person name="Kogle M.E."/>
            <person name="Kuo A."/>
            <person name="Riley R."/>
            <person name="Clum A."/>
            <person name="Nolan M."/>
            <person name="Lipzen A."/>
            <person name="Salamov A."/>
            <person name="Henrissat B."/>
            <person name="Wiebenga A."/>
            <person name="De vries R.P."/>
            <person name="Grigoriev I.V."/>
            <person name="Mortensen U.H."/>
            <person name="Andersen M.R."/>
            <person name="Baker S.E."/>
        </authorList>
    </citation>
    <scope>NUCLEOTIDE SEQUENCE [LARGE SCALE GENOMIC DNA]</scope>
    <source>
        <strain evidence="2 3">CBS 707.79</strain>
    </source>
</reference>
<evidence type="ECO:0000256" key="1">
    <source>
        <dbReference type="SAM" id="Phobius"/>
    </source>
</evidence>
<gene>
    <name evidence="2" type="ORF">BO71DRAFT_37855</name>
</gene>
<dbReference type="VEuPathDB" id="FungiDB:BO71DRAFT_37855"/>
<accession>A0A319DCC7</accession>
<keyword evidence="1" id="KW-0812">Transmembrane</keyword>
<organism evidence="2 3">
    <name type="scientific">Aspergillus ellipticus CBS 707.79</name>
    <dbReference type="NCBI Taxonomy" id="1448320"/>
    <lineage>
        <taxon>Eukaryota</taxon>
        <taxon>Fungi</taxon>
        <taxon>Dikarya</taxon>
        <taxon>Ascomycota</taxon>
        <taxon>Pezizomycotina</taxon>
        <taxon>Eurotiomycetes</taxon>
        <taxon>Eurotiomycetidae</taxon>
        <taxon>Eurotiales</taxon>
        <taxon>Aspergillaceae</taxon>
        <taxon>Aspergillus</taxon>
        <taxon>Aspergillus subgen. Circumdati</taxon>
    </lineage>
</organism>
<evidence type="ECO:0000313" key="3">
    <source>
        <dbReference type="Proteomes" id="UP000247810"/>
    </source>
</evidence>
<proteinExistence type="predicted"/>
<dbReference type="EMBL" id="KZ825931">
    <property type="protein sequence ID" value="PYH91937.1"/>
    <property type="molecule type" value="Genomic_DNA"/>
</dbReference>
<sequence length="99" mass="11548">MIIIWRGNRPEEWALVGSVWQGRICSVLGLGGFPDSVIRIILIKSFFLFHFLFYFFRFSQTEFFKKKNDGRRTGFSRARSGHISRFALTRADTSVPKLN</sequence>
<dbReference type="Proteomes" id="UP000247810">
    <property type="component" value="Unassembled WGS sequence"/>
</dbReference>
<dbReference type="AlphaFoldDB" id="A0A319DCC7"/>
<feature type="transmembrane region" description="Helical" evidence="1">
    <location>
        <begin position="37"/>
        <end position="56"/>
    </location>
</feature>
<keyword evidence="3" id="KW-1185">Reference proteome</keyword>
<keyword evidence="1" id="KW-1133">Transmembrane helix</keyword>
<keyword evidence="1" id="KW-0472">Membrane</keyword>